<proteinExistence type="inferred from homology"/>
<dbReference type="InterPro" id="IPR025313">
    <property type="entry name" value="SPB4-like_CTE"/>
</dbReference>
<comment type="similarity">
    <text evidence="7">Belongs to the DEAD box helicase family.</text>
</comment>
<comment type="domain">
    <text evidence="8">The Q motif is unique to and characteristic of the DEAD box family of RNA helicases and controls ATP binding and hydrolysis.</text>
</comment>
<accession>A0A914EE79</accession>
<feature type="compositionally biased region" description="Acidic residues" evidence="9">
    <location>
        <begin position="739"/>
        <end position="758"/>
    </location>
</feature>
<dbReference type="GO" id="GO:0016787">
    <property type="term" value="F:hydrolase activity"/>
    <property type="evidence" value="ECO:0007669"/>
    <property type="project" value="UniProtKB-KW"/>
</dbReference>
<dbReference type="SMART" id="SM01178">
    <property type="entry name" value="DUF4217"/>
    <property type="match status" value="1"/>
</dbReference>
<reference evidence="14" key="1">
    <citation type="submission" date="2022-11" db="UniProtKB">
        <authorList>
            <consortium name="WormBaseParasite"/>
        </authorList>
    </citation>
    <scope>IDENTIFICATION</scope>
</reference>
<organism evidence="13 14">
    <name type="scientific">Acrobeloides nanus</name>
    <dbReference type="NCBI Taxonomy" id="290746"/>
    <lineage>
        <taxon>Eukaryota</taxon>
        <taxon>Metazoa</taxon>
        <taxon>Ecdysozoa</taxon>
        <taxon>Nematoda</taxon>
        <taxon>Chromadorea</taxon>
        <taxon>Rhabditida</taxon>
        <taxon>Tylenchina</taxon>
        <taxon>Cephalobomorpha</taxon>
        <taxon>Cephaloboidea</taxon>
        <taxon>Cephalobidae</taxon>
        <taxon>Acrobeloides</taxon>
    </lineage>
</organism>
<evidence type="ECO:0000256" key="7">
    <source>
        <dbReference type="RuleBase" id="RU000492"/>
    </source>
</evidence>
<feature type="compositionally biased region" description="Acidic residues" evidence="9">
    <location>
        <begin position="543"/>
        <end position="564"/>
    </location>
</feature>
<evidence type="ECO:0000259" key="11">
    <source>
        <dbReference type="PROSITE" id="PS51194"/>
    </source>
</evidence>
<feature type="compositionally biased region" description="Basic and acidic residues" evidence="9">
    <location>
        <begin position="759"/>
        <end position="781"/>
    </location>
</feature>
<comment type="catalytic activity">
    <reaction evidence="8">
        <text>ATP + H2O = ADP + phosphate + H(+)</text>
        <dbReference type="Rhea" id="RHEA:13065"/>
        <dbReference type="ChEBI" id="CHEBI:15377"/>
        <dbReference type="ChEBI" id="CHEBI:15378"/>
        <dbReference type="ChEBI" id="CHEBI:30616"/>
        <dbReference type="ChEBI" id="CHEBI:43474"/>
        <dbReference type="ChEBI" id="CHEBI:456216"/>
        <dbReference type="EC" id="3.6.4.13"/>
    </reaction>
</comment>
<dbReference type="GO" id="GO:0043186">
    <property type="term" value="C:P granule"/>
    <property type="evidence" value="ECO:0007669"/>
    <property type="project" value="UniProtKB-ARBA"/>
</dbReference>
<dbReference type="PROSITE" id="PS51192">
    <property type="entry name" value="HELICASE_ATP_BIND_1"/>
    <property type="match status" value="1"/>
</dbReference>
<feature type="domain" description="Helicase ATP-binding" evidence="10">
    <location>
        <begin position="94"/>
        <end position="268"/>
    </location>
</feature>
<evidence type="ECO:0000259" key="10">
    <source>
        <dbReference type="PROSITE" id="PS51192"/>
    </source>
</evidence>
<keyword evidence="1 7" id="KW-0547">Nucleotide-binding</keyword>
<dbReference type="PROSITE" id="PS51195">
    <property type="entry name" value="Q_MOTIF"/>
    <property type="match status" value="1"/>
</dbReference>
<dbReference type="SMART" id="SM00487">
    <property type="entry name" value="DEXDc"/>
    <property type="match status" value="1"/>
</dbReference>
<keyword evidence="13" id="KW-1185">Reference proteome</keyword>
<feature type="short sequence motif" description="Q motif" evidence="6">
    <location>
        <begin position="63"/>
        <end position="91"/>
    </location>
</feature>
<dbReference type="InterPro" id="IPR027417">
    <property type="entry name" value="P-loop_NTPase"/>
</dbReference>
<dbReference type="SUPFAM" id="SSF52540">
    <property type="entry name" value="P-loop containing nucleoside triphosphate hydrolases"/>
    <property type="match status" value="1"/>
</dbReference>
<evidence type="ECO:0000256" key="4">
    <source>
        <dbReference type="ARBA" id="ARBA00022840"/>
    </source>
</evidence>
<feature type="region of interest" description="Disordered" evidence="9">
    <location>
        <begin position="696"/>
        <end position="789"/>
    </location>
</feature>
<dbReference type="PANTHER" id="PTHR24031">
    <property type="entry name" value="RNA HELICASE"/>
    <property type="match status" value="1"/>
</dbReference>
<evidence type="ECO:0000259" key="12">
    <source>
        <dbReference type="PROSITE" id="PS51195"/>
    </source>
</evidence>
<dbReference type="InterPro" id="IPR014014">
    <property type="entry name" value="RNA_helicase_DEAD_Q_motif"/>
</dbReference>
<evidence type="ECO:0000313" key="13">
    <source>
        <dbReference type="Proteomes" id="UP000887540"/>
    </source>
</evidence>
<dbReference type="Gene3D" id="3.40.50.300">
    <property type="entry name" value="P-loop containing nucleotide triphosphate hydrolases"/>
    <property type="match status" value="2"/>
</dbReference>
<dbReference type="WBParaSite" id="ACRNAN_scaffold7440.g18544.t1">
    <property type="protein sequence ID" value="ACRNAN_scaffold7440.g18544.t1"/>
    <property type="gene ID" value="ACRNAN_scaffold7440.g18544"/>
</dbReference>
<dbReference type="Pfam" id="PF13959">
    <property type="entry name" value="CTE_SPB4"/>
    <property type="match status" value="1"/>
</dbReference>
<dbReference type="InterPro" id="IPR014001">
    <property type="entry name" value="Helicase_ATP-bd"/>
</dbReference>
<dbReference type="AlphaFoldDB" id="A0A914EE79"/>
<dbReference type="CDD" id="cd18787">
    <property type="entry name" value="SF2_C_DEAD"/>
    <property type="match status" value="1"/>
</dbReference>
<feature type="region of interest" description="Disordered" evidence="9">
    <location>
        <begin position="543"/>
        <end position="586"/>
    </location>
</feature>
<dbReference type="GO" id="GO:0005524">
    <property type="term" value="F:ATP binding"/>
    <property type="evidence" value="ECO:0007669"/>
    <property type="project" value="UniProtKB-UniRule"/>
</dbReference>
<evidence type="ECO:0000256" key="5">
    <source>
        <dbReference type="ARBA" id="ARBA00022884"/>
    </source>
</evidence>
<evidence type="ECO:0000256" key="3">
    <source>
        <dbReference type="ARBA" id="ARBA00022806"/>
    </source>
</evidence>
<dbReference type="SMART" id="SM00490">
    <property type="entry name" value="HELICc"/>
    <property type="match status" value="1"/>
</dbReference>
<comment type="function">
    <text evidence="8">RNA helicase.</text>
</comment>
<dbReference type="PROSITE" id="PS00039">
    <property type="entry name" value="DEAD_ATP_HELICASE"/>
    <property type="match status" value="1"/>
</dbReference>
<feature type="compositionally biased region" description="Acidic residues" evidence="9">
    <location>
        <begin position="709"/>
        <end position="723"/>
    </location>
</feature>
<dbReference type="GO" id="GO:0003723">
    <property type="term" value="F:RNA binding"/>
    <property type="evidence" value="ECO:0007669"/>
    <property type="project" value="UniProtKB-UniRule"/>
</dbReference>
<dbReference type="Pfam" id="PF00270">
    <property type="entry name" value="DEAD"/>
    <property type="match status" value="1"/>
</dbReference>
<name>A0A914EE79_9BILA</name>
<dbReference type="CDD" id="cd17941">
    <property type="entry name" value="DEADc_DDX10"/>
    <property type="match status" value="1"/>
</dbReference>
<feature type="domain" description="Helicase C-terminal" evidence="11">
    <location>
        <begin position="281"/>
        <end position="450"/>
    </location>
</feature>
<keyword evidence="3 7" id="KW-0347">Helicase</keyword>
<evidence type="ECO:0000256" key="8">
    <source>
        <dbReference type="RuleBase" id="RU365068"/>
    </source>
</evidence>
<keyword evidence="4 7" id="KW-0067">ATP-binding</keyword>
<dbReference type="EC" id="3.6.4.13" evidence="8"/>
<evidence type="ECO:0000256" key="2">
    <source>
        <dbReference type="ARBA" id="ARBA00022801"/>
    </source>
</evidence>
<sequence>MAKNDIEIPDTSIYLKDPKNRAVLEKKRNKTKARKFRKAHEETVDSVVARYKDLNQESACNFTRFDEFPLSKKTLKGLEDGDFVNPTDIQRQSIGLSITGQDVVGAAKTGSGKTLALLIPLLECLWKNRWTKFDSLGGLIITPTRELAYQIFHVLNKVGAHHDFSAALLIGGTDVEFEKRRLHTMNIIVCTPGRLLQHLDENDAFSCENLQMLVIDEADRILDMGFKSQMNAIIENLPRERQTLLFSATQTKNVKDLVRVCLRDPVYVSVHENAEKATPDQLIQSYFVCKEEEKLNMLWSFLVNHKRKKTLIFVTCCKQARFFTTALKHLKPGLSLMGIWGTLKQNKRLAVFEKFDKNTKGAALIATDIASRGLDFDKVNYVLQLDCPADVDDYIHRVGRTARLDKKGEAILVLNPTQEKPFLEKLRARKIPTSKTHVDPKKVLSIRNMLSSCMIKYSDMKEMAQKCFVAYIRALHLMKLKDVFDVKSIDFKELAFSYGLAVAPRVRFLNKVQKGQQENLNKDAFSKPSNEFVPLAETKLSESDSDISVSDDDESIESEIDDGDESKIRKNSKSVPKSEAIEEGDDDGEFLKVARTDVFKVLSEPTHEELKNVGEKFSKKPITKLEAAKREIRKGLQINKKVIFNDDENEEESQVRKLEETSRKIPISFDLEEAKMQMAHQNAKDKKEWRERLRKLKKQKSNKKKKDEEDILDLGAEESDEGSVDLSWLPDPDNPKILDDEENESEDNESPEEDDFPIEEPKIVREKTLKRNHSDLQERKSEKMKRKKK</sequence>
<dbReference type="Pfam" id="PF00271">
    <property type="entry name" value="Helicase_C"/>
    <property type="match status" value="1"/>
</dbReference>
<evidence type="ECO:0000256" key="1">
    <source>
        <dbReference type="ARBA" id="ARBA00022741"/>
    </source>
</evidence>
<evidence type="ECO:0000313" key="14">
    <source>
        <dbReference type="WBParaSite" id="ACRNAN_scaffold7440.g18544.t1"/>
    </source>
</evidence>
<keyword evidence="5 8" id="KW-0694">RNA-binding</keyword>
<evidence type="ECO:0000256" key="6">
    <source>
        <dbReference type="PROSITE-ProRule" id="PRU00552"/>
    </source>
</evidence>
<evidence type="ECO:0000256" key="9">
    <source>
        <dbReference type="SAM" id="MobiDB-lite"/>
    </source>
</evidence>
<dbReference type="Proteomes" id="UP000887540">
    <property type="component" value="Unplaced"/>
</dbReference>
<dbReference type="InterPro" id="IPR011545">
    <property type="entry name" value="DEAD/DEAH_box_helicase_dom"/>
</dbReference>
<feature type="domain" description="DEAD-box RNA helicase Q" evidence="12">
    <location>
        <begin position="63"/>
        <end position="91"/>
    </location>
</feature>
<keyword evidence="2 7" id="KW-0378">Hydrolase</keyword>
<protein>
    <recommendedName>
        <fullName evidence="8">ATP-dependent RNA helicase</fullName>
        <ecNumber evidence="8">3.6.4.13</ecNumber>
    </recommendedName>
</protein>
<dbReference type="InterPro" id="IPR000629">
    <property type="entry name" value="RNA-helicase_DEAD-box_CS"/>
</dbReference>
<dbReference type="PROSITE" id="PS51194">
    <property type="entry name" value="HELICASE_CTER"/>
    <property type="match status" value="1"/>
</dbReference>
<dbReference type="GO" id="GO:0003724">
    <property type="term" value="F:RNA helicase activity"/>
    <property type="evidence" value="ECO:0007669"/>
    <property type="project" value="UniProtKB-EC"/>
</dbReference>
<dbReference type="InterPro" id="IPR001650">
    <property type="entry name" value="Helicase_C-like"/>
</dbReference>